<dbReference type="EMBL" id="FNRI01000009">
    <property type="protein sequence ID" value="SEA92458.1"/>
    <property type="molecule type" value="Genomic_DNA"/>
</dbReference>
<feature type="signal peptide" evidence="2">
    <location>
        <begin position="1"/>
        <end position="19"/>
    </location>
</feature>
<protein>
    <recommendedName>
        <fullName evidence="5">WG containing repeat-containing protein</fullName>
    </recommendedName>
</protein>
<evidence type="ECO:0000313" key="3">
    <source>
        <dbReference type="EMBL" id="SEA92458.1"/>
    </source>
</evidence>
<dbReference type="RefSeq" id="WP_010265838.1">
    <property type="nucleotide sequence ID" value="NZ_CAEG01000017.1"/>
</dbReference>
<dbReference type="OrthoDB" id="711462at2"/>
<accession>A0A1H4F6N0</accession>
<proteinExistence type="predicted"/>
<feature type="coiled-coil region" evidence="1">
    <location>
        <begin position="337"/>
        <end position="371"/>
    </location>
</feature>
<keyword evidence="4" id="KW-1185">Reference proteome</keyword>
<keyword evidence="1" id="KW-0175">Coiled coil</keyword>
<sequence length="438" mass="49949">MKPLYCLLPGLWCILSASAQLKTESVLPRKAAPETPAAVVYDSLSNIRVNGDAAYYEGLKGQRILFYPRDIHAGLKPVAYFNFLAETPAAVAVDTVWLRKPRRKFRPEDFRIDTVYSDVYSPRHYKHFGHDDLTPLGCPFHEAGGLGTLDYSGQTRSGWFTPAEAVDGRSFEILGVETSRLEDSELLMFRLRDDAGKVLCWFAHRGTDPKNLRDECYPAVIEGLIEKYRAEYLGKDFFLTGRKPDALGYVSDYFGLYVNTMQGEADQLQFGTELRCTDVRLIGDGTGYAVPSFVFEKREDSVQIYIPLTRYPTPFGVEGYAHRRDRAFVDKLVLTPAEEVYARRAEEERQREEARLQREKEEREHKAALYRKYGRQTADLILAGKVRIGMTREMCREAWGSPDDINRSSGSWGVHEQWVYGLGSYLYFENGILSSIQN</sequence>
<dbReference type="STRING" id="1033731.SAMN05444145_10964"/>
<dbReference type="AlphaFoldDB" id="A0A1H4F6N0"/>
<evidence type="ECO:0000256" key="2">
    <source>
        <dbReference type="SAM" id="SignalP"/>
    </source>
</evidence>
<dbReference type="Proteomes" id="UP000183253">
    <property type="component" value="Unassembled WGS sequence"/>
</dbReference>
<feature type="chain" id="PRO_5010332724" description="WG containing repeat-containing protein" evidence="2">
    <location>
        <begin position="20"/>
        <end position="438"/>
    </location>
</feature>
<name>A0A1H4F6N0_9BACT</name>
<reference evidence="3 4" key="1">
    <citation type="submission" date="2016-10" db="EMBL/GenBank/DDBJ databases">
        <authorList>
            <person name="de Groot N.N."/>
        </authorList>
    </citation>
    <scope>NUCLEOTIDE SEQUENCE [LARGE SCALE GENOMIC DNA]</scope>
    <source>
        <strain evidence="3 4">DSM 25383</strain>
    </source>
</reference>
<keyword evidence="2" id="KW-0732">Signal</keyword>
<evidence type="ECO:0000256" key="1">
    <source>
        <dbReference type="SAM" id="Coils"/>
    </source>
</evidence>
<organism evidence="3 4">
    <name type="scientific">Alistipes timonensis JC136</name>
    <dbReference type="NCBI Taxonomy" id="1033731"/>
    <lineage>
        <taxon>Bacteria</taxon>
        <taxon>Pseudomonadati</taxon>
        <taxon>Bacteroidota</taxon>
        <taxon>Bacteroidia</taxon>
        <taxon>Bacteroidales</taxon>
        <taxon>Rikenellaceae</taxon>
        <taxon>Alistipes</taxon>
    </lineage>
</organism>
<evidence type="ECO:0000313" key="4">
    <source>
        <dbReference type="Proteomes" id="UP000183253"/>
    </source>
</evidence>
<evidence type="ECO:0008006" key="5">
    <source>
        <dbReference type="Google" id="ProtNLM"/>
    </source>
</evidence>
<gene>
    <name evidence="3" type="ORF">SAMN05444145_10964</name>
</gene>